<keyword evidence="1" id="KW-0812">Transmembrane</keyword>
<feature type="transmembrane region" description="Helical" evidence="1">
    <location>
        <begin position="882"/>
        <end position="901"/>
    </location>
</feature>
<evidence type="ECO:0000256" key="1">
    <source>
        <dbReference type="SAM" id="Phobius"/>
    </source>
</evidence>
<dbReference type="EMBL" id="BEXD01001302">
    <property type="protein sequence ID" value="GBB93432.1"/>
    <property type="molecule type" value="Genomic_DNA"/>
</dbReference>
<dbReference type="AlphaFoldDB" id="A0A2Z6QXX9"/>
<keyword evidence="3" id="KW-1185">Reference proteome</keyword>
<evidence type="ECO:0000313" key="2">
    <source>
        <dbReference type="EMBL" id="GBB93432.1"/>
    </source>
</evidence>
<evidence type="ECO:0000313" key="3">
    <source>
        <dbReference type="Proteomes" id="UP000247702"/>
    </source>
</evidence>
<comment type="caution">
    <text evidence="2">The sequence shown here is derived from an EMBL/GenBank/DDBJ whole genome shotgun (WGS) entry which is preliminary data.</text>
</comment>
<sequence length="1148" mass="138060">MTPKFANLRIKILENTDYQFGSSNKNVYHDEKGSNDLDKTIAYFKIKDDFSIDKFYNTDYKPLFQGELQDKEDNGKVSNDKLCFDISNMYKENNKCDKYFILVAISRINIDKNMKKNEGNNFDATKGIVIYRLELERKVTKEKESYELGAVARYYCNEKSGLCRFVEFSRKAYSNDDEQERLAILNFHGIHIIDFDNNCDFFHLNEMFRYSTSIRRELDDWYSTENCIKRLHSCIYDKYFLVTQYKNDVQSLEVYNLATMELETTAKIVEKMDEFINDNYVFSINNLQLCISQGNNIIRLYYRENGLQIVSKEFCEIEKILTLEFFDNDDKLLIIGERTMKGEKEPTCIIWDLYNTVEKKLHEQKELQQQKKEEVAYILKKDKRKKPNGSPDNNYNERYDENIENFEAINKEPWVLNSYDRISYCIYYNIKGTRTETLNLIVNRFTVQIWHQIQDSENRDDLPNKGEPFLEYIWINRIPINQERYETRLRIEEFKYGLNDGLHEKLSDFYLKTYWYERKENEENIKKEEHAKREDHELTITEEEDKEIYEIQQSLMEINENKKMNKDEKEQRKREIIEKSVKVKRCEKVIKRNNIIGKLHVVRHACKALEHLNRRYKSKRLANSYVRIHKYNKMISYIQHIVWRFAKYEPENFKSLDFQYNVMKNLILGDCDRLIKFILFGDEESVEKEEKGKNKSEKENGINEVVIRHIPRNKLWPRKSFLMDDDLDFDERDIWMKDNEKIVPKNNMELAIYHCKGREFKDTIIIAYLLEYYSRHATDSVGWLCTDHFSAPDPNEIIPTECQKRRNHDIKFRAFRPIVKLKSDKDAWYDLWIRKPPKHFKNCIITTFENLDNDLGKSPLALRVVPLPSFTINNFKRKKIEYNWLKIILNLIFFIFLPRWYQIGRRDRGKLSPFSRMVLYENSDDIYDNPAIRAIINFCWEMTRYFFFSLFLRFLILIICFGLISWAYLNHTIIINGKFLYGLIITFYYLAIYRLITEVFQFNYRGVKNYFGDIYNIFDIISIVFSVTVMSMMLRNYQFSDGFGSVSGIEETDNRIQQTNLIADYEALYQIHFWDPEPEPNHIYYFGESKTLEEWRNARKKDQGAIFEDLEEKSTFANRIFKEKDYDNHSILVYNLIPRSKSKILRLP</sequence>
<name>A0A2Z6QXX9_9GLOM</name>
<feature type="transmembrane region" description="Helical" evidence="1">
    <location>
        <begin position="979"/>
        <end position="996"/>
    </location>
</feature>
<feature type="transmembrane region" description="Helical" evidence="1">
    <location>
        <begin position="945"/>
        <end position="967"/>
    </location>
</feature>
<proteinExistence type="predicted"/>
<feature type="transmembrane region" description="Helical" evidence="1">
    <location>
        <begin position="1017"/>
        <end position="1034"/>
    </location>
</feature>
<keyword evidence="1" id="KW-1133">Transmembrane helix</keyword>
<dbReference type="STRING" id="94130.A0A2Z6QXX9"/>
<accession>A0A2Z6QXX9</accession>
<dbReference type="Proteomes" id="UP000247702">
    <property type="component" value="Unassembled WGS sequence"/>
</dbReference>
<gene>
    <name evidence="2" type="ORF">RclHR1_02170013</name>
</gene>
<keyword evidence="1" id="KW-0472">Membrane</keyword>
<organism evidence="2 3">
    <name type="scientific">Rhizophagus clarus</name>
    <dbReference type="NCBI Taxonomy" id="94130"/>
    <lineage>
        <taxon>Eukaryota</taxon>
        <taxon>Fungi</taxon>
        <taxon>Fungi incertae sedis</taxon>
        <taxon>Mucoromycota</taxon>
        <taxon>Glomeromycotina</taxon>
        <taxon>Glomeromycetes</taxon>
        <taxon>Glomerales</taxon>
        <taxon>Glomeraceae</taxon>
        <taxon>Rhizophagus</taxon>
    </lineage>
</organism>
<evidence type="ECO:0008006" key="4">
    <source>
        <dbReference type="Google" id="ProtNLM"/>
    </source>
</evidence>
<reference evidence="2 3" key="1">
    <citation type="submission" date="2017-11" db="EMBL/GenBank/DDBJ databases">
        <title>The genome of Rhizophagus clarus HR1 reveals common genetic basis of auxotrophy among arbuscular mycorrhizal fungi.</title>
        <authorList>
            <person name="Kobayashi Y."/>
        </authorList>
    </citation>
    <scope>NUCLEOTIDE SEQUENCE [LARGE SCALE GENOMIC DNA]</scope>
    <source>
        <strain evidence="2 3">HR1</strain>
    </source>
</reference>
<protein>
    <recommendedName>
        <fullName evidence="4">Ion transport domain-containing protein</fullName>
    </recommendedName>
</protein>